<gene>
    <name evidence="2" type="ORF">M0812_01872</name>
</gene>
<proteinExistence type="predicted"/>
<dbReference type="EMBL" id="JANTQA010000042">
    <property type="protein sequence ID" value="KAJ3434751.1"/>
    <property type="molecule type" value="Genomic_DNA"/>
</dbReference>
<evidence type="ECO:0000256" key="1">
    <source>
        <dbReference type="SAM" id="SignalP"/>
    </source>
</evidence>
<feature type="signal peptide" evidence="1">
    <location>
        <begin position="1"/>
        <end position="21"/>
    </location>
</feature>
<evidence type="ECO:0000313" key="3">
    <source>
        <dbReference type="Proteomes" id="UP001146793"/>
    </source>
</evidence>
<dbReference type="InterPro" id="IPR036691">
    <property type="entry name" value="Endo/exonu/phosph_ase_sf"/>
</dbReference>
<sequence>MSLMIFQILLSLTVLLAVVSSAPSLSLLQVNIGNLDGVLPHTECPTIPYKGACCSLTQEKILNHNITRISPDIVSLLEVFDSEYCKERNYKPTNKDEVCWDYQNPDRPYQQARRILGDKYTILCDAVHHFDCVGLKTSRISVEECPDGKLCIGGMKSLPHPASCNIVGSSWITSVSKVHVTIDYDTGSPFDLTVVISHPAQGVEKKNDACRLDEYKQTFETLPDSSHTLILGDFQMDMFRLNSTFFFSSAGYWRSQVGRFGDTSLKFMGISLTQIPPLPTYVDTVTLDYIIGNLWKSSKCTVYGVSPGTMRIDHPWNAMDHQGLHCLVS</sequence>
<protein>
    <recommendedName>
        <fullName evidence="4">Endonuclease/exonuclease/phosphatase domain-containing protein</fullName>
    </recommendedName>
</protein>
<dbReference type="Proteomes" id="UP001146793">
    <property type="component" value="Unassembled WGS sequence"/>
</dbReference>
<dbReference type="AlphaFoldDB" id="A0AAV7Z0X7"/>
<organism evidence="2 3">
    <name type="scientific">Anaeramoeba flamelloides</name>
    <dbReference type="NCBI Taxonomy" id="1746091"/>
    <lineage>
        <taxon>Eukaryota</taxon>
        <taxon>Metamonada</taxon>
        <taxon>Anaeramoebidae</taxon>
        <taxon>Anaeramoeba</taxon>
    </lineage>
</organism>
<name>A0AAV7Z0X7_9EUKA</name>
<feature type="chain" id="PRO_5043339225" description="Endonuclease/exonuclease/phosphatase domain-containing protein" evidence="1">
    <location>
        <begin position="22"/>
        <end position="329"/>
    </location>
</feature>
<keyword evidence="1" id="KW-0732">Signal</keyword>
<evidence type="ECO:0008006" key="4">
    <source>
        <dbReference type="Google" id="ProtNLM"/>
    </source>
</evidence>
<evidence type="ECO:0000313" key="2">
    <source>
        <dbReference type="EMBL" id="KAJ3434751.1"/>
    </source>
</evidence>
<dbReference type="SUPFAM" id="SSF56219">
    <property type="entry name" value="DNase I-like"/>
    <property type="match status" value="1"/>
</dbReference>
<reference evidence="2" key="1">
    <citation type="submission" date="2022-08" db="EMBL/GenBank/DDBJ databases">
        <title>Novel sulphate-reducing endosymbionts in the free-living metamonad Anaeramoeba.</title>
        <authorList>
            <person name="Jerlstrom-Hultqvist J."/>
            <person name="Cepicka I."/>
            <person name="Gallot-Lavallee L."/>
            <person name="Salas-Leiva D."/>
            <person name="Curtis B.A."/>
            <person name="Zahonova K."/>
            <person name="Pipaliya S."/>
            <person name="Dacks J."/>
            <person name="Roger A.J."/>
        </authorList>
    </citation>
    <scope>NUCLEOTIDE SEQUENCE</scope>
    <source>
        <strain evidence="2">Busselton2</strain>
    </source>
</reference>
<accession>A0AAV7Z0X7</accession>
<comment type="caution">
    <text evidence="2">The sequence shown here is derived from an EMBL/GenBank/DDBJ whole genome shotgun (WGS) entry which is preliminary data.</text>
</comment>